<dbReference type="RefSeq" id="XP_062634387.1">
    <property type="nucleotide sequence ID" value="XM_062781759.1"/>
</dbReference>
<evidence type="ECO:0000313" key="2">
    <source>
        <dbReference type="EMBL" id="KAK4141016.1"/>
    </source>
</evidence>
<protein>
    <recommendedName>
        <fullName evidence="4">SSCRP protein</fullName>
    </recommendedName>
</protein>
<dbReference type="Proteomes" id="UP001302676">
    <property type="component" value="Unassembled WGS sequence"/>
</dbReference>
<dbReference type="AlphaFoldDB" id="A0AAN6V005"/>
<reference evidence="2" key="2">
    <citation type="submission" date="2023-05" db="EMBL/GenBank/DDBJ databases">
        <authorList>
            <consortium name="Lawrence Berkeley National Laboratory"/>
            <person name="Steindorff A."/>
            <person name="Hensen N."/>
            <person name="Bonometti L."/>
            <person name="Westerberg I."/>
            <person name="Brannstrom I.O."/>
            <person name="Guillou S."/>
            <person name="Cros-Aarteil S."/>
            <person name="Calhoun S."/>
            <person name="Haridas S."/>
            <person name="Kuo A."/>
            <person name="Mondo S."/>
            <person name="Pangilinan J."/>
            <person name="Riley R."/>
            <person name="Labutti K."/>
            <person name="Andreopoulos B."/>
            <person name="Lipzen A."/>
            <person name="Chen C."/>
            <person name="Yanf M."/>
            <person name="Daum C."/>
            <person name="Ng V."/>
            <person name="Clum A."/>
            <person name="Ohm R."/>
            <person name="Martin F."/>
            <person name="Silar P."/>
            <person name="Natvig D."/>
            <person name="Lalanne C."/>
            <person name="Gautier V."/>
            <person name="Ament-Velasquez S.L."/>
            <person name="Kruys A."/>
            <person name="Hutchinson M.I."/>
            <person name="Powell A.J."/>
            <person name="Barry K."/>
            <person name="Miller A.N."/>
            <person name="Grigoriev I.V."/>
            <person name="Debuchy R."/>
            <person name="Gladieux P."/>
            <person name="Thoren M.H."/>
            <person name="Johannesson H."/>
        </authorList>
    </citation>
    <scope>NUCLEOTIDE SEQUENCE</scope>
    <source>
        <strain evidence="2">CBS 141.50</strain>
    </source>
</reference>
<comment type="caution">
    <text evidence="2">The sequence shown here is derived from an EMBL/GenBank/DDBJ whole genome shotgun (WGS) entry which is preliminary data.</text>
</comment>
<name>A0AAN6V005_9PEZI</name>
<evidence type="ECO:0008006" key="4">
    <source>
        <dbReference type="Google" id="ProtNLM"/>
    </source>
</evidence>
<gene>
    <name evidence="2" type="ORF">C8A04DRAFT_31452</name>
</gene>
<evidence type="ECO:0000313" key="3">
    <source>
        <dbReference type="Proteomes" id="UP001302676"/>
    </source>
</evidence>
<feature type="chain" id="PRO_5043053337" description="SSCRP protein" evidence="1">
    <location>
        <begin position="20"/>
        <end position="152"/>
    </location>
</feature>
<sequence>MKYLNILAPALGLMAGVSAIPLEERQAVQTVHLTFHAGPAEYSLALPADGSVHQTNHPDLAINIIDAPDYNAYPQCHFTTASGAVVTLASSISPEGNGQILVGPPTPIVSVSCEGMCVPTYGDCYGHDGQWIGPCCNGYCAADKCRPWKSPY</sequence>
<evidence type="ECO:0000256" key="1">
    <source>
        <dbReference type="SAM" id="SignalP"/>
    </source>
</evidence>
<keyword evidence="1" id="KW-0732">Signal</keyword>
<reference evidence="2" key="1">
    <citation type="journal article" date="2023" name="Mol. Phylogenet. Evol.">
        <title>Genome-scale phylogeny and comparative genomics of the fungal order Sordariales.</title>
        <authorList>
            <person name="Hensen N."/>
            <person name="Bonometti L."/>
            <person name="Westerberg I."/>
            <person name="Brannstrom I.O."/>
            <person name="Guillou S."/>
            <person name="Cros-Aarteil S."/>
            <person name="Calhoun S."/>
            <person name="Haridas S."/>
            <person name="Kuo A."/>
            <person name="Mondo S."/>
            <person name="Pangilinan J."/>
            <person name="Riley R."/>
            <person name="LaButti K."/>
            <person name="Andreopoulos B."/>
            <person name="Lipzen A."/>
            <person name="Chen C."/>
            <person name="Yan M."/>
            <person name="Daum C."/>
            <person name="Ng V."/>
            <person name="Clum A."/>
            <person name="Steindorff A."/>
            <person name="Ohm R.A."/>
            <person name="Martin F."/>
            <person name="Silar P."/>
            <person name="Natvig D.O."/>
            <person name="Lalanne C."/>
            <person name="Gautier V."/>
            <person name="Ament-Velasquez S.L."/>
            <person name="Kruys A."/>
            <person name="Hutchinson M.I."/>
            <person name="Powell A.J."/>
            <person name="Barry K."/>
            <person name="Miller A.N."/>
            <person name="Grigoriev I.V."/>
            <person name="Debuchy R."/>
            <person name="Gladieux P."/>
            <person name="Hiltunen Thoren M."/>
            <person name="Johannesson H."/>
        </authorList>
    </citation>
    <scope>NUCLEOTIDE SEQUENCE</scope>
    <source>
        <strain evidence="2">CBS 141.50</strain>
    </source>
</reference>
<dbReference type="GeneID" id="87818372"/>
<organism evidence="2 3">
    <name type="scientific">Dichotomopilus funicola</name>
    <dbReference type="NCBI Taxonomy" id="1934379"/>
    <lineage>
        <taxon>Eukaryota</taxon>
        <taxon>Fungi</taxon>
        <taxon>Dikarya</taxon>
        <taxon>Ascomycota</taxon>
        <taxon>Pezizomycotina</taxon>
        <taxon>Sordariomycetes</taxon>
        <taxon>Sordariomycetidae</taxon>
        <taxon>Sordariales</taxon>
        <taxon>Chaetomiaceae</taxon>
        <taxon>Dichotomopilus</taxon>
    </lineage>
</organism>
<dbReference type="EMBL" id="MU853619">
    <property type="protein sequence ID" value="KAK4141016.1"/>
    <property type="molecule type" value="Genomic_DNA"/>
</dbReference>
<keyword evidence="3" id="KW-1185">Reference proteome</keyword>
<accession>A0AAN6V005</accession>
<feature type="signal peptide" evidence="1">
    <location>
        <begin position="1"/>
        <end position="19"/>
    </location>
</feature>
<proteinExistence type="predicted"/>